<evidence type="ECO:0000313" key="2">
    <source>
        <dbReference type="Proteomes" id="UP000177622"/>
    </source>
</evidence>
<dbReference type="OrthoDB" id="4358152at2759"/>
<gene>
    <name evidence="1" type="ORF">PENARI_c016G05715</name>
</gene>
<accession>A0A1F5LC36</accession>
<dbReference type="GeneID" id="34578794"/>
<dbReference type="AlphaFoldDB" id="A0A1F5LC36"/>
<keyword evidence="2" id="KW-1185">Reference proteome</keyword>
<proteinExistence type="predicted"/>
<sequence length="45" mass="5206">MTSVRTCQDRLSQPPVELLVIIFQQCTDFNERACDIVSTILTTRY</sequence>
<dbReference type="Proteomes" id="UP000177622">
    <property type="component" value="Unassembled WGS sequence"/>
</dbReference>
<dbReference type="RefSeq" id="XP_022485947.1">
    <property type="nucleotide sequence ID" value="XM_022634060.1"/>
</dbReference>
<dbReference type="EMBL" id="LXJU01000016">
    <property type="protein sequence ID" value="OGE50499.1"/>
    <property type="molecule type" value="Genomic_DNA"/>
</dbReference>
<name>A0A1F5LC36_PENAI</name>
<comment type="caution">
    <text evidence="1">The sequence shown here is derived from an EMBL/GenBank/DDBJ whole genome shotgun (WGS) entry which is preliminary data.</text>
</comment>
<organism evidence="1 2">
    <name type="scientific">Penicillium arizonense</name>
    <dbReference type="NCBI Taxonomy" id="1835702"/>
    <lineage>
        <taxon>Eukaryota</taxon>
        <taxon>Fungi</taxon>
        <taxon>Dikarya</taxon>
        <taxon>Ascomycota</taxon>
        <taxon>Pezizomycotina</taxon>
        <taxon>Eurotiomycetes</taxon>
        <taxon>Eurotiomycetidae</taxon>
        <taxon>Eurotiales</taxon>
        <taxon>Aspergillaceae</taxon>
        <taxon>Penicillium</taxon>
    </lineage>
</organism>
<evidence type="ECO:0000313" key="1">
    <source>
        <dbReference type="EMBL" id="OGE50499.1"/>
    </source>
</evidence>
<protein>
    <submittedName>
        <fullName evidence="1">Uncharacterized protein</fullName>
    </submittedName>
</protein>
<reference evidence="1 2" key="1">
    <citation type="journal article" date="2016" name="Sci. Rep.">
        <title>Penicillium arizonense, a new, genome sequenced fungal species, reveals a high chemical diversity in secreted metabolites.</title>
        <authorList>
            <person name="Grijseels S."/>
            <person name="Nielsen J.C."/>
            <person name="Randelovic M."/>
            <person name="Nielsen J."/>
            <person name="Nielsen K.F."/>
            <person name="Workman M."/>
            <person name="Frisvad J.C."/>
        </authorList>
    </citation>
    <scope>NUCLEOTIDE SEQUENCE [LARGE SCALE GENOMIC DNA]</scope>
    <source>
        <strain evidence="1 2">CBS 141311</strain>
    </source>
</reference>